<reference evidence="2" key="1">
    <citation type="journal article" date="2011" name="PLoS Genet.">
        <title>Genomic analysis of the necrotrophic fungal pathogens Sclerotinia sclerotiorum and Botrytis cinerea.</title>
        <authorList>
            <person name="Amselem J."/>
            <person name="Cuomo C.A."/>
            <person name="van Kan J.A."/>
            <person name="Viaud M."/>
            <person name="Benito E.P."/>
            <person name="Couloux A."/>
            <person name="Coutinho P.M."/>
            <person name="de Vries R.P."/>
            <person name="Dyer P.S."/>
            <person name="Fillinger S."/>
            <person name="Fournier E."/>
            <person name="Gout L."/>
            <person name="Hahn M."/>
            <person name="Kohn L."/>
            <person name="Lapalu N."/>
            <person name="Plummer K.M."/>
            <person name="Pradier J.M."/>
            <person name="Quevillon E."/>
            <person name="Sharon A."/>
            <person name="Simon A."/>
            <person name="ten Have A."/>
            <person name="Tudzynski B."/>
            <person name="Tudzynski P."/>
            <person name="Wincker P."/>
            <person name="Andrew M."/>
            <person name="Anthouard V."/>
            <person name="Beever R.E."/>
            <person name="Beffa R."/>
            <person name="Benoit I."/>
            <person name="Bouzid O."/>
            <person name="Brault B."/>
            <person name="Chen Z."/>
            <person name="Choquer M."/>
            <person name="Collemare J."/>
            <person name="Cotton P."/>
            <person name="Danchin E.G."/>
            <person name="Da Silva C."/>
            <person name="Gautier A."/>
            <person name="Giraud C."/>
            <person name="Giraud T."/>
            <person name="Gonzalez C."/>
            <person name="Grossetete S."/>
            <person name="Guldener U."/>
            <person name="Henrissat B."/>
            <person name="Howlett B.J."/>
            <person name="Kodira C."/>
            <person name="Kretschmer M."/>
            <person name="Lappartient A."/>
            <person name="Leroch M."/>
            <person name="Levis C."/>
            <person name="Mauceli E."/>
            <person name="Neuveglise C."/>
            <person name="Oeser B."/>
            <person name="Pearson M."/>
            <person name="Poulain J."/>
            <person name="Poussereau N."/>
            <person name="Quesneville H."/>
            <person name="Rascle C."/>
            <person name="Schumacher J."/>
            <person name="Segurens B."/>
            <person name="Sexton A."/>
            <person name="Silva E."/>
            <person name="Sirven C."/>
            <person name="Soanes D.M."/>
            <person name="Talbot N.J."/>
            <person name="Templeton M."/>
            <person name="Yandava C."/>
            <person name="Yarden O."/>
            <person name="Zeng Q."/>
            <person name="Rollins J.A."/>
            <person name="Lebrun M.H."/>
            <person name="Dickman M."/>
        </authorList>
    </citation>
    <scope>NUCLEOTIDE SEQUENCE [LARGE SCALE GENOMIC DNA]</scope>
    <source>
        <strain evidence="2">T4</strain>
    </source>
</reference>
<protein>
    <submittedName>
        <fullName evidence="1">Uncharacterized protein</fullName>
    </submittedName>
</protein>
<proteinExistence type="predicted"/>
<sequence>MAYRSDDMRWHILRRSSMGFATLTPYTSDASVYFYVSKDRSDSTIRWHNYLRRVSSRILESKSEKCLVSPLSKGSYKWQLADSERTHLLTPIFIGA</sequence>
<evidence type="ECO:0000313" key="1">
    <source>
        <dbReference type="EMBL" id="CCD45706.1"/>
    </source>
</evidence>
<dbReference type="InParanoid" id="G2XZ19"/>
<dbReference type="AlphaFoldDB" id="G2XZ19"/>
<evidence type="ECO:0000313" key="2">
    <source>
        <dbReference type="Proteomes" id="UP000008177"/>
    </source>
</evidence>
<dbReference type="EMBL" id="FQ790278">
    <property type="protein sequence ID" value="CCD45706.1"/>
    <property type="molecule type" value="Genomic_DNA"/>
</dbReference>
<organism evidence="1 2">
    <name type="scientific">Botryotinia fuckeliana (strain T4)</name>
    <name type="common">Noble rot fungus</name>
    <name type="synonym">Botrytis cinerea</name>
    <dbReference type="NCBI Taxonomy" id="999810"/>
    <lineage>
        <taxon>Eukaryota</taxon>
        <taxon>Fungi</taxon>
        <taxon>Dikarya</taxon>
        <taxon>Ascomycota</taxon>
        <taxon>Pezizomycotina</taxon>
        <taxon>Leotiomycetes</taxon>
        <taxon>Helotiales</taxon>
        <taxon>Sclerotiniaceae</taxon>
        <taxon>Botrytis</taxon>
    </lineage>
</organism>
<dbReference type="HOGENOM" id="CLU_2359451_0_0_1"/>
<gene>
    <name evidence="1" type="ORF">BofuT4_uP047240.1</name>
</gene>
<name>G2XZ19_BOTF4</name>
<dbReference type="Proteomes" id="UP000008177">
    <property type="component" value="Unplaced contigs"/>
</dbReference>
<accession>G2XZ19</accession>